<feature type="compositionally biased region" description="Polar residues" evidence="1">
    <location>
        <begin position="44"/>
        <end position="65"/>
    </location>
</feature>
<feature type="compositionally biased region" description="Basic and acidic residues" evidence="1">
    <location>
        <begin position="22"/>
        <end position="36"/>
    </location>
</feature>
<evidence type="ECO:0008006" key="4">
    <source>
        <dbReference type="Google" id="ProtNLM"/>
    </source>
</evidence>
<dbReference type="OrthoDB" id="48571at2759"/>
<evidence type="ECO:0000313" key="3">
    <source>
        <dbReference type="Proteomes" id="UP000009192"/>
    </source>
</evidence>
<name>B4K743_DROMO</name>
<sequence>MSKQIVEEKNTANDLNQALKGAVKERDEGDIQEHTVDTALVDLSNESKNSARTSNNEFNEETNVGKNAAPDHIDFNQMDNDEHKPIGCFFNANPTLRIAVHGMSELVNSRLSAEALDICVELLEAGVPPRALSEVVLHILDVKVKNYEREHGPILP</sequence>
<accession>B4K743</accession>
<reference evidence="2 3" key="1">
    <citation type="journal article" date="2007" name="Nature">
        <title>Evolution of genes and genomes on the Drosophila phylogeny.</title>
        <authorList>
            <consortium name="Drosophila 12 Genomes Consortium"/>
            <person name="Clark A.G."/>
            <person name="Eisen M.B."/>
            <person name="Smith D.R."/>
            <person name="Bergman C.M."/>
            <person name="Oliver B."/>
            <person name="Markow T.A."/>
            <person name="Kaufman T.C."/>
            <person name="Kellis M."/>
            <person name="Gelbart W."/>
            <person name="Iyer V.N."/>
            <person name="Pollard D.A."/>
            <person name="Sackton T.B."/>
            <person name="Larracuente A.M."/>
            <person name="Singh N.D."/>
            <person name="Abad J.P."/>
            <person name="Abt D.N."/>
            <person name="Adryan B."/>
            <person name="Aguade M."/>
            <person name="Akashi H."/>
            <person name="Anderson W.W."/>
            <person name="Aquadro C.F."/>
            <person name="Ardell D.H."/>
            <person name="Arguello R."/>
            <person name="Artieri C.G."/>
            <person name="Barbash D.A."/>
            <person name="Barker D."/>
            <person name="Barsanti P."/>
            <person name="Batterham P."/>
            <person name="Batzoglou S."/>
            <person name="Begun D."/>
            <person name="Bhutkar A."/>
            <person name="Blanco E."/>
            <person name="Bosak S.A."/>
            <person name="Bradley R.K."/>
            <person name="Brand A.D."/>
            <person name="Brent M.R."/>
            <person name="Brooks A.N."/>
            <person name="Brown R.H."/>
            <person name="Butlin R.K."/>
            <person name="Caggese C."/>
            <person name="Calvi B.R."/>
            <person name="Bernardo de Carvalho A."/>
            <person name="Caspi A."/>
            <person name="Castrezana S."/>
            <person name="Celniker S.E."/>
            <person name="Chang J.L."/>
            <person name="Chapple C."/>
            <person name="Chatterji S."/>
            <person name="Chinwalla A."/>
            <person name="Civetta A."/>
            <person name="Clifton S.W."/>
            <person name="Comeron J.M."/>
            <person name="Costello J.C."/>
            <person name="Coyne J.A."/>
            <person name="Daub J."/>
            <person name="David R.G."/>
            <person name="Delcher A.L."/>
            <person name="Delehaunty K."/>
            <person name="Do C.B."/>
            <person name="Ebling H."/>
            <person name="Edwards K."/>
            <person name="Eickbush T."/>
            <person name="Evans J.D."/>
            <person name="Filipski A."/>
            <person name="Findeiss S."/>
            <person name="Freyhult E."/>
            <person name="Fulton L."/>
            <person name="Fulton R."/>
            <person name="Garcia A.C."/>
            <person name="Gardiner A."/>
            <person name="Garfield D.A."/>
            <person name="Garvin B.E."/>
            <person name="Gibson G."/>
            <person name="Gilbert D."/>
            <person name="Gnerre S."/>
            <person name="Godfrey J."/>
            <person name="Good R."/>
            <person name="Gotea V."/>
            <person name="Gravely B."/>
            <person name="Greenberg A.J."/>
            <person name="Griffiths-Jones S."/>
            <person name="Gross S."/>
            <person name="Guigo R."/>
            <person name="Gustafson E.A."/>
            <person name="Haerty W."/>
            <person name="Hahn M.W."/>
            <person name="Halligan D.L."/>
            <person name="Halpern A.L."/>
            <person name="Halter G.M."/>
            <person name="Han M.V."/>
            <person name="Heger A."/>
            <person name="Hillier L."/>
            <person name="Hinrichs A.S."/>
            <person name="Holmes I."/>
            <person name="Hoskins R.A."/>
            <person name="Hubisz M.J."/>
            <person name="Hultmark D."/>
            <person name="Huntley M.A."/>
            <person name="Jaffe D.B."/>
            <person name="Jagadeeshan S."/>
            <person name="Jeck W.R."/>
            <person name="Johnson J."/>
            <person name="Jones C.D."/>
            <person name="Jordan W.C."/>
            <person name="Karpen G.H."/>
            <person name="Kataoka E."/>
            <person name="Keightley P.D."/>
            <person name="Kheradpour P."/>
            <person name="Kirkness E.F."/>
            <person name="Koerich L.B."/>
            <person name="Kristiansen K."/>
            <person name="Kudrna D."/>
            <person name="Kulathinal R.J."/>
            <person name="Kumar S."/>
            <person name="Kwok R."/>
            <person name="Lander E."/>
            <person name="Langley C.H."/>
            <person name="Lapoint R."/>
            <person name="Lazzaro B.P."/>
            <person name="Lee S.J."/>
            <person name="Levesque L."/>
            <person name="Li R."/>
            <person name="Lin C.F."/>
            <person name="Lin M.F."/>
            <person name="Lindblad-Toh K."/>
            <person name="Llopart A."/>
            <person name="Long M."/>
            <person name="Low L."/>
            <person name="Lozovsky E."/>
            <person name="Lu J."/>
            <person name="Luo M."/>
            <person name="Machado C.A."/>
            <person name="Makalowski W."/>
            <person name="Marzo M."/>
            <person name="Matsuda M."/>
            <person name="Matzkin L."/>
            <person name="McAllister B."/>
            <person name="McBride C.S."/>
            <person name="McKernan B."/>
            <person name="McKernan K."/>
            <person name="Mendez-Lago M."/>
            <person name="Minx P."/>
            <person name="Mollenhauer M.U."/>
            <person name="Montooth K."/>
            <person name="Mount S.M."/>
            <person name="Mu X."/>
            <person name="Myers E."/>
            <person name="Negre B."/>
            <person name="Newfeld S."/>
            <person name="Nielsen R."/>
            <person name="Noor M.A."/>
            <person name="O'Grady P."/>
            <person name="Pachter L."/>
            <person name="Papaceit M."/>
            <person name="Parisi M.J."/>
            <person name="Parisi M."/>
            <person name="Parts L."/>
            <person name="Pedersen J.S."/>
            <person name="Pesole G."/>
            <person name="Phillippy A.M."/>
            <person name="Ponting C.P."/>
            <person name="Pop M."/>
            <person name="Porcelli D."/>
            <person name="Powell J.R."/>
            <person name="Prohaska S."/>
            <person name="Pruitt K."/>
            <person name="Puig M."/>
            <person name="Quesneville H."/>
            <person name="Ram K.R."/>
            <person name="Rand D."/>
            <person name="Rasmussen M.D."/>
            <person name="Reed L.K."/>
            <person name="Reenan R."/>
            <person name="Reily A."/>
            <person name="Remington K.A."/>
            <person name="Rieger T.T."/>
            <person name="Ritchie M.G."/>
            <person name="Robin C."/>
            <person name="Rogers Y.H."/>
            <person name="Rohde C."/>
            <person name="Rozas J."/>
            <person name="Rubenfield M.J."/>
            <person name="Ruiz A."/>
            <person name="Russo S."/>
            <person name="Salzberg S.L."/>
            <person name="Sanchez-Gracia A."/>
            <person name="Saranga D.J."/>
            <person name="Sato H."/>
            <person name="Schaeffer S.W."/>
            <person name="Schatz M.C."/>
            <person name="Schlenke T."/>
            <person name="Schwartz R."/>
            <person name="Segarra C."/>
            <person name="Singh R.S."/>
            <person name="Sirot L."/>
            <person name="Sirota M."/>
            <person name="Sisneros N.B."/>
            <person name="Smith C.D."/>
            <person name="Smith T.F."/>
            <person name="Spieth J."/>
            <person name="Stage D.E."/>
            <person name="Stark A."/>
            <person name="Stephan W."/>
            <person name="Strausberg R.L."/>
            <person name="Strempel S."/>
            <person name="Sturgill D."/>
            <person name="Sutton G."/>
            <person name="Sutton G.G."/>
            <person name="Tao W."/>
            <person name="Teichmann S."/>
            <person name="Tobari Y.N."/>
            <person name="Tomimura Y."/>
            <person name="Tsolas J.M."/>
            <person name="Valente V.L."/>
            <person name="Venter E."/>
            <person name="Venter J.C."/>
            <person name="Vicario S."/>
            <person name="Vieira F.G."/>
            <person name="Vilella A.J."/>
            <person name="Villasante A."/>
            <person name="Walenz B."/>
            <person name="Wang J."/>
            <person name="Wasserman M."/>
            <person name="Watts T."/>
            <person name="Wilson D."/>
            <person name="Wilson R.K."/>
            <person name="Wing R.A."/>
            <person name="Wolfner M.F."/>
            <person name="Wong A."/>
            <person name="Wong G.K."/>
            <person name="Wu C.I."/>
            <person name="Wu G."/>
            <person name="Yamamoto D."/>
            <person name="Yang H.P."/>
            <person name="Yang S.P."/>
            <person name="Yorke J.A."/>
            <person name="Yoshida K."/>
            <person name="Zdobnov E."/>
            <person name="Zhang P."/>
            <person name="Zhang Y."/>
            <person name="Zimin A.V."/>
            <person name="Baldwin J."/>
            <person name="Abdouelleil A."/>
            <person name="Abdulkadir J."/>
            <person name="Abebe A."/>
            <person name="Abera B."/>
            <person name="Abreu J."/>
            <person name="Acer S.C."/>
            <person name="Aftuck L."/>
            <person name="Alexander A."/>
            <person name="An P."/>
            <person name="Anderson E."/>
            <person name="Anderson S."/>
            <person name="Arachi H."/>
            <person name="Azer M."/>
            <person name="Bachantsang P."/>
            <person name="Barry A."/>
            <person name="Bayul T."/>
            <person name="Berlin A."/>
            <person name="Bessette D."/>
            <person name="Bloom T."/>
            <person name="Blye J."/>
            <person name="Boguslavskiy L."/>
            <person name="Bonnet C."/>
            <person name="Boukhgalter B."/>
            <person name="Bourzgui I."/>
            <person name="Brown A."/>
            <person name="Cahill P."/>
            <person name="Channer S."/>
            <person name="Cheshatsang Y."/>
            <person name="Chuda L."/>
            <person name="Citroen M."/>
            <person name="Collymore A."/>
            <person name="Cooke P."/>
            <person name="Costello M."/>
            <person name="D'Aco K."/>
            <person name="Daza R."/>
            <person name="De Haan G."/>
            <person name="DeGray S."/>
            <person name="DeMaso C."/>
            <person name="Dhargay N."/>
            <person name="Dooley K."/>
            <person name="Dooley E."/>
            <person name="Doricent M."/>
            <person name="Dorje P."/>
            <person name="Dorjee K."/>
            <person name="Dupes A."/>
            <person name="Elong R."/>
            <person name="Falk J."/>
            <person name="Farina A."/>
            <person name="Faro S."/>
            <person name="Ferguson D."/>
            <person name="Fisher S."/>
            <person name="Foley C.D."/>
            <person name="Franke A."/>
            <person name="Friedrich D."/>
            <person name="Gadbois L."/>
            <person name="Gearin G."/>
            <person name="Gearin C.R."/>
            <person name="Giannoukos G."/>
            <person name="Goode T."/>
            <person name="Graham J."/>
            <person name="Grandbois E."/>
            <person name="Grewal S."/>
            <person name="Gyaltsen K."/>
            <person name="Hafez N."/>
            <person name="Hagos B."/>
            <person name="Hall J."/>
            <person name="Henson C."/>
            <person name="Hollinger A."/>
            <person name="Honan T."/>
            <person name="Huard M.D."/>
            <person name="Hughes L."/>
            <person name="Hurhula B."/>
            <person name="Husby M.E."/>
            <person name="Kamat A."/>
            <person name="Kanga B."/>
            <person name="Kashin S."/>
            <person name="Khazanovich D."/>
            <person name="Kisner P."/>
            <person name="Lance K."/>
            <person name="Lara M."/>
            <person name="Lee W."/>
            <person name="Lennon N."/>
            <person name="Letendre F."/>
            <person name="LeVine R."/>
            <person name="Lipovsky A."/>
            <person name="Liu X."/>
            <person name="Liu J."/>
            <person name="Liu S."/>
            <person name="Lokyitsang T."/>
            <person name="Lokyitsang Y."/>
            <person name="Lubonja R."/>
            <person name="Lui A."/>
            <person name="MacDonald P."/>
            <person name="Magnisalis V."/>
            <person name="Maru K."/>
            <person name="Matthews C."/>
            <person name="McCusker W."/>
            <person name="McDonough S."/>
            <person name="Mehta T."/>
            <person name="Meldrim J."/>
            <person name="Meneus L."/>
            <person name="Mihai O."/>
            <person name="Mihalev A."/>
            <person name="Mihova T."/>
            <person name="Mittelman R."/>
            <person name="Mlenga V."/>
            <person name="Montmayeur A."/>
            <person name="Mulrain L."/>
            <person name="Navidi A."/>
            <person name="Naylor J."/>
            <person name="Negash T."/>
            <person name="Nguyen T."/>
            <person name="Nguyen N."/>
            <person name="Nicol R."/>
            <person name="Norbu C."/>
            <person name="Norbu N."/>
            <person name="Novod N."/>
            <person name="O'Neill B."/>
            <person name="Osman S."/>
            <person name="Markiewicz E."/>
            <person name="Oyono O.L."/>
            <person name="Patti C."/>
            <person name="Phunkhang P."/>
            <person name="Pierre F."/>
            <person name="Priest M."/>
            <person name="Raghuraman S."/>
            <person name="Rege F."/>
            <person name="Reyes R."/>
            <person name="Rise C."/>
            <person name="Rogov P."/>
            <person name="Ross K."/>
            <person name="Ryan E."/>
            <person name="Settipalli S."/>
            <person name="Shea T."/>
            <person name="Sherpa N."/>
            <person name="Shi L."/>
            <person name="Shih D."/>
            <person name="Sparrow T."/>
            <person name="Spaulding J."/>
            <person name="Stalker J."/>
            <person name="Stange-Thomann N."/>
            <person name="Stavropoulos S."/>
            <person name="Stone C."/>
            <person name="Strader C."/>
            <person name="Tesfaye S."/>
            <person name="Thomson T."/>
            <person name="Thoulutsang Y."/>
            <person name="Thoulutsang D."/>
            <person name="Topham K."/>
            <person name="Topping I."/>
            <person name="Tsamla T."/>
            <person name="Vassiliev H."/>
            <person name="Vo A."/>
            <person name="Wangchuk T."/>
            <person name="Wangdi T."/>
            <person name="Weiand M."/>
            <person name="Wilkinson J."/>
            <person name="Wilson A."/>
            <person name="Yadav S."/>
            <person name="Young G."/>
            <person name="Yu Q."/>
            <person name="Zembek L."/>
            <person name="Zhong D."/>
            <person name="Zimmer A."/>
            <person name="Zwirko Z."/>
            <person name="Jaffe D.B."/>
            <person name="Alvarez P."/>
            <person name="Brockman W."/>
            <person name="Butler J."/>
            <person name="Chin C."/>
            <person name="Gnerre S."/>
            <person name="Grabherr M."/>
            <person name="Kleber M."/>
            <person name="Mauceli E."/>
            <person name="MacCallum I."/>
        </authorList>
    </citation>
    <scope>NUCLEOTIDE SEQUENCE [LARGE SCALE GENOMIC DNA]</scope>
    <source>
        <strain evidence="3">Tucson 15081-1352.22</strain>
    </source>
</reference>
<dbReference type="AlphaFoldDB" id="B4K743"/>
<evidence type="ECO:0000313" key="2">
    <source>
        <dbReference type="EMBL" id="EDW16356.2"/>
    </source>
</evidence>
<protein>
    <recommendedName>
        <fullName evidence="4">Mitotic-spindle organizing protein 1</fullName>
    </recommendedName>
</protein>
<dbReference type="KEGG" id="dmo:Dmoj_GI22275"/>
<gene>
    <name evidence="2" type="primary">Dmoj\GI22275</name>
    <name evidence="2" type="ORF">Dmoj_GI22275</name>
</gene>
<dbReference type="InParanoid" id="B4K743"/>
<dbReference type="Proteomes" id="UP000009192">
    <property type="component" value="Unassembled WGS sequence"/>
</dbReference>
<dbReference type="eggNOG" id="ENOG502T9GC">
    <property type="taxonomic scope" value="Eukaryota"/>
</dbReference>
<organism evidence="2 3">
    <name type="scientific">Drosophila mojavensis</name>
    <name type="common">Fruit fly</name>
    <dbReference type="NCBI Taxonomy" id="7230"/>
    <lineage>
        <taxon>Eukaryota</taxon>
        <taxon>Metazoa</taxon>
        <taxon>Ecdysozoa</taxon>
        <taxon>Arthropoda</taxon>
        <taxon>Hexapoda</taxon>
        <taxon>Insecta</taxon>
        <taxon>Pterygota</taxon>
        <taxon>Neoptera</taxon>
        <taxon>Endopterygota</taxon>
        <taxon>Diptera</taxon>
        <taxon>Brachycera</taxon>
        <taxon>Muscomorpha</taxon>
        <taxon>Ephydroidea</taxon>
        <taxon>Drosophilidae</taxon>
        <taxon>Drosophila</taxon>
    </lineage>
</organism>
<dbReference type="EMBL" id="CH933806">
    <property type="protein sequence ID" value="EDW16356.2"/>
    <property type="molecule type" value="Genomic_DNA"/>
</dbReference>
<proteinExistence type="predicted"/>
<feature type="region of interest" description="Disordered" evidence="1">
    <location>
        <begin position="22"/>
        <end position="77"/>
    </location>
</feature>
<keyword evidence="3" id="KW-1185">Reference proteome</keyword>
<dbReference type="GO" id="GO:0033566">
    <property type="term" value="P:gamma-tubulin complex localization"/>
    <property type="evidence" value="ECO:0007669"/>
    <property type="project" value="InterPro"/>
</dbReference>
<evidence type="ECO:0000256" key="1">
    <source>
        <dbReference type="SAM" id="MobiDB-lite"/>
    </source>
</evidence>
<dbReference type="GO" id="GO:0000931">
    <property type="term" value="C:gamma-tubulin ring complex"/>
    <property type="evidence" value="ECO:0007669"/>
    <property type="project" value="InterPro"/>
</dbReference>
<dbReference type="HOGENOM" id="CLU_2608542_0_0_1"/>
<dbReference type="InterPro" id="IPR022214">
    <property type="entry name" value="MZT1"/>
</dbReference>
<dbReference type="Pfam" id="PF12554">
    <property type="entry name" value="MOZART1"/>
    <property type="match status" value="1"/>
</dbReference>